<accession>A0A9Y2IKV8</accession>
<dbReference type="InterPro" id="IPR011991">
    <property type="entry name" value="ArsR-like_HTH"/>
</dbReference>
<organism evidence="2 3">
    <name type="scientific">Amycolatopsis carbonis</name>
    <dbReference type="NCBI Taxonomy" id="715471"/>
    <lineage>
        <taxon>Bacteria</taxon>
        <taxon>Bacillati</taxon>
        <taxon>Actinomycetota</taxon>
        <taxon>Actinomycetes</taxon>
        <taxon>Pseudonocardiales</taxon>
        <taxon>Pseudonocardiaceae</taxon>
        <taxon>Amycolatopsis</taxon>
    </lineage>
</organism>
<dbReference type="Proteomes" id="UP001236014">
    <property type="component" value="Chromosome"/>
</dbReference>
<dbReference type="SMART" id="SM00346">
    <property type="entry name" value="HTH_ICLR"/>
    <property type="match status" value="1"/>
</dbReference>
<sequence length="160" mass="17384">MAHRSAGQSVLARVVAVLEAFDLDHGSLTASDIARRAGLSTPTAHRIVAELVELGLLERGEGHRVHVGARFWEIAAMAPRALGLREANHCSRKVRRTRGPITDVSTRRGASWWGGSFSRSRLGGRHGFSWRKLLSPTPAPDSKSCQSTSAVRTCSYRAMA</sequence>
<dbReference type="EMBL" id="CP127294">
    <property type="protein sequence ID" value="WIX82220.1"/>
    <property type="molecule type" value="Genomic_DNA"/>
</dbReference>
<dbReference type="CDD" id="cd00090">
    <property type="entry name" value="HTH_ARSR"/>
    <property type="match status" value="1"/>
</dbReference>
<feature type="domain" description="HTH iclR-type" evidence="1">
    <location>
        <begin position="8"/>
        <end position="69"/>
    </location>
</feature>
<dbReference type="InterPro" id="IPR050707">
    <property type="entry name" value="HTH_MetabolicPath_Reg"/>
</dbReference>
<protein>
    <submittedName>
        <fullName evidence="2">Helix-turn-helix domain-containing protein</fullName>
    </submittedName>
</protein>
<dbReference type="AlphaFoldDB" id="A0A9Y2IKV8"/>
<dbReference type="InterPro" id="IPR036390">
    <property type="entry name" value="WH_DNA-bd_sf"/>
</dbReference>
<evidence type="ECO:0000259" key="1">
    <source>
        <dbReference type="PROSITE" id="PS51077"/>
    </source>
</evidence>
<evidence type="ECO:0000313" key="3">
    <source>
        <dbReference type="Proteomes" id="UP001236014"/>
    </source>
</evidence>
<reference evidence="2 3" key="1">
    <citation type="submission" date="2023-06" db="EMBL/GenBank/DDBJ databases">
        <authorList>
            <person name="Oyuntsetseg B."/>
            <person name="Kim S.B."/>
        </authorList>
    </citation>
    <scope>NUCLEOTIDE SEQUENCE [LARGE SCALE GENOMIC DNA]</scope>
    <source>
        <strain evidence="2 3">2-15</strain>
    </source>
</reference>
<dbReference type="PROSITE" id="PS51077">
    <property type="entry name" value="HTH_ICLR"/>
    <property type="match status" value="1"/>
</dbReference>
<dbReference type="InterPro" id="IPR036388">
    <property type="entry name" value="WH-like_DNA-bd_sf"/>
</dbReference>
<dbReference type="GO" id="GO:0045892">
    <property type="term" value="P:negative regulation of DNA-templated transcription"/>
    <property type="evidence" value="ECO:0007669"/>
    <property type="project" value="TreeGrafter"/>
</dbReference>
<name>A0A9Y2IKV8_9PSEU</name>
<dbReference type="Gene3D" id="1.10.10.10">
    <property type="entry name" value="Winged helix-like DNA-binding domain superfamily/Winged helix DNA-binding domain"/>
    <property type="match status" value="1"/>
</dbReference>
<dbReference type="PANTHER" id="PTHR30136">
    <property type="entry name" value="HELIX-TURN-HELIX TRANSCRIPTIONAL REGULATOR, ICLR FAMILY"/>
    <property type="match status" value="1"/>
</dbReference>
<proteinExistence type="predicted"/>
<evidence type="ECO:0000313" key="2">
    <source>
        <dbReference type="EMBL" id="WIX82220.1"/>
    </source>
</evidence>
<keyword evidence="3" id="KW-1185">Reference proteome</keyword>
<dbReference type="Pfam" id="PF09339">
    <property type="entry name" value="HTH_IclR"/>
    <property type="match status" value="1"/>
</dbReference>
<dbReference type="RefSeq" id="WP_285972796.1">
    <property type="nucleotide sequence ID" value="NZ_CP127294.1"/>
</dbReference>
<gene>
    <name evidence="2" type="ORF">QRX50_16395</name>
</gene>
<dbReference type="GO" id="GO:0003677">
    <property type="term" value="F:DNA binding"/>
    <property type="evidence" value="ECO:0007669"/>
    <property type="project" value="InterPro"/>
</dbReference>
<dbReference type="InterPro" id="IPR005471">
    <property type="entry name" value="Tscrpt_reg_IclR_N"/>
</dbReference>
<dbReference type="SUPFAM" id="SSF46785">
    <property type="entry name" value="Winged helix' DNA-binding domain"/>
    <property type="match status" value="1"/>
</dbReference>
<dbReference type="KEGG" id="acab:QRX50_16395"/>
<dbReference type="GO" id="GO:0003700">
    <property type="term" value="F:DNA-binding transcription factor activity"/>
    <property type="evidence" value="ECO:0007669"/>
    <property type="project" value="TreeGrafter"/>
</dbReference>
<dbReference type="PANTHER" id="PTHR30136:SF24">
    <property type="entry name" value="HTH-TYPE TRANSCRIPTIONAL REPRESSOR ALLR"/>
    <property type="match status" value="1"/>
</dbReference>